<dbReference type="InterPro" id="IPR050834">
    <property type="entry name" value="Glycosyltransf_2"/>
</dbReference>
<name>A0A382TAX7_9ZZZZ</name>
<feature type="non-terminal residue" evidence="2">
    <location>
        <position position="116"/>
    </location>
</feature>
<evidence type="ECO:0000259" key="1">
    <source>
        <dbReference type="Pfam" id="PF00535"/>
    </source>
</evidence>
<evidence type="ECO:0000313" key="2">
    <source>
        <dbReference type="EMBL" id="SVD18647.1"/>
    </source>
</evidence>
<feature type="non-terminal residue" evidence="2">
    <location>
        <position position="1"/>
    </location>
</feature>
<accession>A0A382TAX7</accession>
<gene>
    <name evidence="2" type="ORF">METZ01_LOCUS371501</name>
</gene>
<proteinExistence type="predicted"/>
<protein>
    <recommendedName>
        <fullName evidence="1">Glycosyltransferase 2-like domain-containing protein</fullName>
    </recommendedName>
</protein>
<dbReference type="Pfam" id="PF00535">
    <property type="entry name" value="Glycos_transf_2"/>
    <property type="match status" value="1"/>
</dbReference>
<reference evidence="2" key="1">
    <citation type="submission" date="2018-05" db="EMBL/GenBank/DDBJ databases">
        <authorList>
            <person name="Lanie J.A."/>
            <person name="Ng W.-L."/>
            <person name="Kazmierczak K.M."/>
            <person name="Andrzejewski T.M."/>
            <person name="Davidsen T.M."/>
            <person name="Wayne K.J."/>
            <person name="Tettelin H."/>
            <person name="Glass J.I."/>
            <person name="Rusch D."/>
            <person name="Podicherti R."/>
            <person name="Tsui H.-C.T."/>
            <person name="Winkler M.E."/>
        </authorList>
    </citation>
    <scope>NUCLEOTIDE SEQUENCE</scope>
</reference>
<sequence length="116" mass="13041">VTVIPVYNGEQFLEATLESVTNQTRKPDRVIIQDNCSTDGTKGIAKAFEKNGFEWVLNEKYVSSTDNFNSALCYAEEADILHLLPADDIIKPEFYERLLESLEAVNGRALAYSAYE</sequence>
<feature type="domain" description="Glycosyltransferase 2-like" evidence="1">
    <location>
        <begin position="3"/>
        <end position="104"/>
    </location>
</feature>
<organism evidence="2">
    <name type="scientific">marine metagenome</name>
    <dbReference type="NCBI Taxonomy" id="408172"/>
    <lineage>
        <taxon>unclassified sequences</taxon>
        <taxon>metagenomes</taxon>
        <taxon>ecological metagenomes</taxon>
    </lineage>
</organism>
<dbReference type="SUPFAM" id="SSF53448">
    <property type="entry name" value="Nucleotide-diphospho-sugar transferases"/>
    <property type="match status" value="1"/>
</dbReference>
<dbReference type="InterPro" id="IPR029044">
    <property type="entry name" value="Nucleotide-diphossugar_trans"/>
</dbReference>
<dbReference type="AlphaFoldDB" id="A0A382TAX7"/>
<dbReference type="EMBL" id="UINC01134851">
    <property type="protein sequence ID" value="SVD18647.1"/>
    <property type="molecule type" value="Genomic_DNA"/>
</dbReference>
<dbReference type="PANTHER" id="PTHR43685">
    <property type="entry name" value="GLYCOSYLTRANSFERASE"/>
    <property type="match status" value="1"/>
</dbReference>
<dbReference type="InterPro" id="IPR001173">
    <property type="entry name" value="Glyco_trans_2-like"/>
</dbReference>
<dbReference type="Gene3D" id="3.90.550.10">
    <property type="entry name" value="Spore Coat Polysaccharide Biosynthesis Protein SpsA, Chain A"/>
    <property type="match status" value="1"/>
</dbReference>
<dbReference type="PANTHER" id="PTHR43685:SF2">
    <property type="entry name" value="GLYCOSYLTRANSFERASE 2-LIKE DOMAIN-CONTAINING PROTEIN"/>
    <property type="match status" value="1"/>
</dbReference>